<dbReference type="RefSeq" id="WP_377580131.1">
    <property type="nucleotide sequence ID" value="NZ_JBHTKA010000004.1"/>
</dbReference>
<dbReference type="Pfam" id="PF00534">
    <property type="entry name" value="Glycos_transf_1"/>
    <property type="match status" value="1"/>
</dbReference>
<evidence type="ECO:0000259" key="1">
    <source>
        <dbReference type="Pfam" id="PF00534"/>
    </source>
</evidence>
<dbReference type="PANTHER" id="PTHR45947:SF3">
    <property type="entry name" value="SULFOQUINOVOSYL TRANSFERASE SQD2"/>
    <property type="match status" value="1"/>
</dbReference>
<dbReference type="InterPro" id="IPR001296">
    <property type="entry name" value="Glyco_trans_1"/>
</dbReference>
<dbReference type="Pfam" id="PF13439">
    <property type="entry name" value="Glyco_transf_4"/>
    <property type="match status" value="1"/>
</dbReference>
<evidence type="ECO:0000259" key="2">
    <source>
        <dbReference type="Pfam" id="PF13439"/>
    </source>
</evidence>
<evidence type="ECO:0000313" key="3">
    <source>
        <dbReference type="EMBL" id="MFD1000680.1"/>
    </source>
</evidence>
<feature type="domain" description="Glycosyl transferase family 1" evidence="1">
    <location>
        <begin position="187"/>
        <end position="342"/>
    </location>
</feature>
<protein>
    <submittedName>
        <fullName evidence="3">Glycosyltransferase family 4 protein</fullName>
        <ecNumber evidence="3">2.4.-.-</ecNumber>
    </submittedName>
</protein>
<dbReference type="EC" id="2.4.-.-" evidence="3"/>
<reference evidence="4" key="1">
    <citation type="journal article" date="2019" name="Int. J. Syst. Evol. Microbiol.">
        <title>The Global Catalogue of Microorganisms (GCM) 10K type strain sequencing project: providing services to taxonomists for standard genome sequencing and annotation.</title>
        <authorList>
            <consortium name="The Broad Institute Genomics Platform"/>
            <consortium name="The Broad Institute Genome Sequencing Center for Infectious Disease"/>
            <person name="Wu L."/>
            <person name="Ma J."/>
        </authorList>
    </citation>
    <scope>NUCLEOTIDE SEQUENCE [LARGE SCALE GENOMIC DNA]</scope>
    <source>
        <strain evidence="4">CCUG 58938</strain>
    </source>
</reference>
<dbReference type="Proteomes" id="UP001597112">
    <property type="component" value="Unassembled WGS sequence"/>
</dbReference>
<accession>A0ABW3K5E2</accession>
<dbReference type="GO" id="GO:0016757">
    <property type="term" value="F:glycosyltransferase activity"/>
    <property type="evidence" value="ECO:0007669"/>
    <property type="project" value="UniProtKB-KW"/>
</dbReference>
<feature type="domain" description="Glycosyltransferase subfamily 4-like N-terminal" evidence="2">
    <location>
        <begin position="15"/>
        <end position="175"/>
    </location>
</feature>
<evidence type="ECO:0000313" key="4">
    <source>
        <dbReference type="Proteomes" id="UP001597112"/>
    </source>
</evidence>
<keyword evidence="4" id="KW-1185">Reference proteome</keyword>
<keyword evidence="3" id="KW-0808">Transferase</keyword>
<proteinExistence type="predicted"/>
<organism evidence="3 4">
    <name type="scientific">Ohtaekwangia kribbensis</name>
    <dbReference type="NCBI Taxonomy" id="688913"/>
    <lineage>
        <taxon>Bacteria</taxon>
        <taxon>Pseudomonadati</taxon>
        <taxon>Bacteroidota</taxon>
        <taxon>Cytophagia</taxon>
        <taxon>Cytophagales</taxon>
        <taxon>Fulvivirgaceae</taxon>
        <taxon>Ohtaekwangia</taxon>
    </lineage>
</organism>
<dbReference type="InterPro" id="IPR028098">
    <property type="entry name" value="Glyco_trans_4-like_N"/>
</dbReference>
<sequence length="370" mass="41520">MKTKVLFFVSTLESGGPTNVIYNIIKYLDRTLVEPMILTLSPEPARSRKGDFEALGVTVYQFDQSRISWIISGGRTLKQYIAKIEPHIIHSHSLRPDVFAAKHLKGHIRISTLHANLKDNYINTYSRPIGDYFAYTQIKHVNHLEKVVACSKSVYEVYKDKVDSIDFIPNGVDTAIFRPLSPGAITQRRSELNLPSNKKIFISVGSLCTRKDPHTLIKGFLNSEQADNSVLLLLGTGALEEELRNTYTSENIIFKGYIRDVVNYFEVSDFFLSASWSEGLPNTVIEALACGLPVCLSEIAAHHEILSINTDAGTTFRCGDHEGLSKSINALMKKEYSSLRKAAVNIIEQELSAKKMSASYQKLYLSMYNQ</sequence>
<keyword evidence="3" id="KW-0328">Glycosyltransferase</keyword>
<dbReference type="Gene3D" id="3.40.50.2000">
    <property type="entry name" value="Glycogen Phosphorylase B"/>
    <property type="match status" value="2"/>
</dbReference>
<dbReference type="SUPFAM" id="SSF53756">
    <property type="entry name" value="UDP-Glycosyltransferase/glycogen phosphorylase"/>
    <property type="match status" value="1"/>
</dbReference>
<name>A0ABW3K5E2_9BACT</name>
<dbReference type="PANTHER" id="PTHR45947">
    <property type="entry name" value="SULFOQUINOVOSYL TRANSFERASE SQD2"/>
    <property type="match status" value="1"/>
</dbReference>
<comment type="caution">
    <text evidence="3">The sequence shown here is derived from an EMBL/GenBank/DDBJ whole genome shotgun (WGS) entry which is preliminary data.</text>
</comment>
<dbReference type="CDD" id="cd03801">
    <property type="entry name" value="GT4_PimA-like"/>
    <property type="match status" value="1"/>
</dbReference>
<dbReference type="EMBL" id="JBHTKA010000004">
    <property type="protein sequence ID" value="MFD1000680.1"/>
    <property type="molecule type" value="Genomic_DNA"/>
</dbReference>
<gene>
    <name evidence="3" type="ORF">ACFQ21_15245</name>
</gene>
<dbReference type="InterPro" id="IPR050194">
    <property type="entry name" value="Glycosyltransferase_grp1"/>
</dbReference>